<protein>
    <submittedName>
        <fullName evidence="2">Uncharacterized protein</fullName>
    </submittedName>
</protein>
<sequence>MLRGPRFRRLFPDVYVPVHAEVDRALLSRAAYLLVDGRGALGGHSAAELLGADCAPVGAPAEIVSPHRVRRHPGLIARQDRIPPDELQELGGLVVTTPVRTAYDLGRRTPLVEAVVAVDALSHVHGVDPHEVLVLARRHLGSRGSAQLPQVVPPSSTQRFRGRRRRTSRHDQAARKARHSDPERCRVLLAAISRGR</sequence>
<organism evidence="2 3">
    <name type="scientific">Pseudonocardia hierapolitana</name>
    <dbReference type="NCBI Taxonomy" id="1128676"/>
    <lineage>
        <taxon>Bacteria</taxon>
        <taxon>Bacillati</taxon>
        <taxon>Actinomycetota</taxon>
        <taxon>Actinomycetes</taxon>
        <taxon>Pseudonocardiales</taxon>
        <taxon>Pseudonocardiaceae</taxon>
        <taxon>Pseudonocardia</taxon>
    </lineage>
</organism>
<dbReference type="AlphaFoldDB" id="A0A561SU53"/>
<feature type="region of interest" description="Disordered" evidence="1">
    <location>
        <begin position="144"/>
        <end position="181"/>
    </location>
</feature>
<dbReference type="EMBL" id="VIWU01000001">
    <property type="protein sequence ID" value="TWF78405.1"/>
    <property type="molecule type" value="Genomic_DNA"/>
</dbReference>
<accession>A0A561SU53</accession>
<feature type="compositionally biased region" description="Basic and acidic residues" evidence="1">
    <location>
        <begin position="169"/>
        <end position="181"/>
    </location>
</feature>
<comment type="caution">
    <text evidence="2">The sequence shown here is derived from an EMBL/GenBank/DDBJ whole genome shotgun (WGS) entry which is preliminary data.</text>
</comment>
<name>A0A561SU53_9PSEU</name>
<dbReference type="Proteomes" id="UP000321261">
    <property type="component" value="Unassembled WGS sequence"/>
</dbReference>
<feature type="compositionally biased region" description="Polar residues" evidence="1">
    <location>
        <begin position="144"/>
        <end position="158"/>
    </location>
</feature>
<evidence type="ECO:0000313" key="3">
    <source>
        <dbReference type="Proteomes" id="UP000321261"/>
    </source>
</evidence>
<dbReference type="RefSeq" id="WP_170308980.1">
    <property type="nucleotide sequence ID" value="NZ_VIWU01000001.1"/>
</dbReference>
<reference evidence="2 3" key="1">
    <citation type="submission" date="2019-06" db="EMBL/GenBank/DDBJ databases">
        <title>Sequencing the genomes of 1000 actinobacteria strains.</title>
        <authorList>
            <person name="Klenk H.-P."/>
        </authorList>
    </citation>
    <scope>NUCLEOTIDE SEQUENCE [LARGE SCALE GENOMIC DNA]</scope>
    <source>
        <strain evidence="2 3">DSM 45671</strain>
    </source>
</reference>
<proteinExistence type="predicted"/>
<evidence type="ECO:0000313" key="2">
    <source>
        <dbReference type="EMBL" id="TWF78405.1"/>
    </source>
</evidence>
<keyword evidence="3" id="KW-1185">Reference proteome</keyword>
<gene>
    <name evidence="2" type="ORF">FHX44_114328</name>
</gene>
<evidence type="ECO:0000256" key="1">
    <source>
        <dbReference type="SAM" id="MobiDB-lite"/>
    </source>
</evidence>